<feature type="transmembrane region" description="Helical" evidence="2">
    <location>
        <begin position="94"/>
        <end position="114"/>
    </location>
</feature>
<dbReference type="AlphaFoldDB" id="X1PD19"/>
<gene>
    <name evidence="3" type="ORF">S06H3_44537</name>
</gene>
<keyword evidence="2" id="KW-0812">Transmembrane</keyword>
<evidence type="ECO:0000313" key="3">
    <source>
        <dbReference type="EMBL" id="GAI40366.1"/>
    </source>
</evidence>
<sequence>MNSAEAINIITQKFGPEASEALIQYLDDYREDKISVLRAENKNYFLELQKEIAEVRVEISETKSELQKEIAEVRTEIAQTKSELQKEFRAQTRWIITSLFAISGLIIAAIKILWQ</sequence>
<evidence type="ECO:0000256" key="2">
    <source>
        <dbReference type="SAM" id="Phobius"/>
    </source>
</evidence>
<dbReference type="SUPFAM" id="SSF58100">
    <property type="entry name" value="Bacterial hemolysins"/>
    <property type="match status" value="1"/>
</dbReference>
<feature type="coiled-coil region" evidence="1">
    <location>
        <begin position="45"/>
        <end position="83"/>
    </location>
</feature>
<keyword evidence="2" id="KW-0472">Membrane</keyword>
<organism evidence="3">
    <name type="scientific">marine sediment metagenome</name>
    <dbReference type="NCBI Taxonomy" id="412755"/>
    <lineage>
        <taxon>unclassified sequences</taxon>
        <taxon>metagenomes</taxon>
        <taxon>ecological metagenomes</taxon>
    </lineage>
</organism>
<dbReference type="EMBL" id="BARV01027709">
    <property type="protein sequence ID" value="GAI40366.1"/>
    <property type="molecule type" value="Genomic_DNA"/>
</dbReference>
<accession>X1PD19</accession>
<dbReference type="Gene3D" id="1.20.58.130">
    <property type="match status" value="1"/>
</dbReference>
<comment type="caution">
    <text evidence="3">The sequence shown here is derived from an EMBL/GenBank/DDBJ whole genome shotgun (WGS) entry which is preliminary data.</text>
</comment>
<evidence type="ECO:0000256" key="1">
    <source>
        <dbReference type="SAM" id="Coils"/>
    </source>
</evidence>
<keyword evidence="2" id="KW-1133">Transmembrane helix</keyword>
<protein>
    <recommendedName>
        <fullName evidence="4">DUF1640 domain-containing protein</fullName>
    </recommendedName>
</protein>
<proteinExistence type="predicted"/>
<evidence type="ECO:0008006" key="4">
    <source>
        <dbReference type="Google" id="ProtNLM"/>
    </source>
</evidence>
<name>X1PD19_9ZZZZ</name>
<keyword evidence="1" id="KW-0175">Coiled coil</keyword>
<reference evidence="3" key="1">
    <citation type="journal article" date="2014" name="Front. Microbiol.">
        <title>High frequency of phylogenetically diverse reductive dehalogenase-homologous genes in deep subseafloor sedimentary metagenomes.</title>
        <authorList>
            <person name="Kawai M."/>
            <person name="Futagami T."/>
            <person name="Toyoda A."/>
            <person name="Takaki Y."/>
            <person name="Nishi S."/>
            <person name="Hori S."/>
            <person name="Arai W."/>
            <person name="Tsubouchi T."/>
            <person name="Morono Y."/>
            <person name="Uchiyama I."/>
            <person name="Ito T."/>
            <person name="Fujiyama A."/>
            <person name="Inagaki F."/>
            <person name="Takami H."/>
        </authorList>
    </citation>
    <scope>NUCLEOTIDE SEQUENCE</scope>
    <source>
        <strain evidence="3">Expedition CK06-06</strain>
    </source>
</reference>